<dbReference type="AlphaFoldDB" id="A0A9D0YTG5"/>
<proteinExistence type="predicted"/>
<feature type="transmembrane region" description="Helical" evidence="1">
    <location>
        <begin position="32"/>
        <end position="49"/>
    </location>
</feature>
<dbReference type="Proteomes" id="UP000886879">
    <property type="component" value="Unassembled WGS sequence"/>
</dbReference>
<feature type="transmembrane region" description="Helical" evidence="1">
    <location>
        <begin position="201"/>
        <end position="219"/>
    </location>
</feature>
<organism evidence="2 3">
    <name type="scientific">Candidatus Enterenecus faecium</name>
    <dbReference type="NCBI Taxonomy" id="2840780"/>
    <lineage>
        <taxon>Bacteria</taxon>
        <taxon>Bacillati</taxon>
        <taxon>Bacillota</taxon>
        <taxon>Clostridia</taxon>
        <taxon>Eubacteriales</taxon>
        <taxon>Candidatus Enterenecus</taxon>
    </lineage>
</organism>
<keyword evidence="1" id="KW-0812">Transmembrane</keyword>
<accession>A0A9D0YTG5</accession>
<dbReference type="EMBL" id="DVFO01000090">
    <property type="protein sequence ID" value="HIQ61598.1"/>
    <property type="molecule type" value="Genomic_DNA"/>
</dbReference>
<keyword evidence="1" id="KW-0472">Membrane</keyword>
<dbReference type="InterPro" id="IPR009825">
    <property type="entry name" value="ECF_substrate-spec-like"/>
</dbReference>
<comment type="caution">
    <text evidence="2">The sequence shown here is derived from an EMBL/GenBank/DDBJ whole genome shotgun (WGS) entry which is preliminary data.</text>
</comment>
<reference evidence="2" key="1">
    <citation type="submission" date="2020-10" db="EMBL/GenBank/DDBJ databases">
        <authorList>
            <person name="Gilroy R."/>
        </authorList>
    </citation>
    <scope>NUCLEOTIDE SEQUENCE</scope>
    <source>
        <strain evidence="2">ChiGjej2B2-12916</strain>
    </source>
</reference>
<evidence type="ECO:0000256" key="1">
    <source>
        <dbReference type="SAM" id="Phobius"/>
    </source>
</evidence>
<feature type="transmembrane region" description="Helical" evidence="1">
    <location>
        <begin position="7"/>
        <end position="26"/>
    </location>
</feature>
<protein>
    <submittedName>
        <fullName evidence="2">ECF transporter S component</fullName>
    </submittedName>
</protein>
<sequence>MGRRTRLAAGVILVLIPLLIAFGIVFLKGRSYYFISICVIVAAMLPFFAAFEDRRPQARELVLISSLVVIATAGRAVFFMLPHFKPVTALVIVAGIGLGAEAGFLTGAMTGFVSNFFFGQGPWTPWQMFAFGVIGFLAGLLFEKRMRRGNLPLVGVCVYGFLATVVIYGLLLDTSTALFVLDGLTWQSALACYVAGFPVNITHGVSTVVFLLLCAKPMLKKIRRMRKKYGLLME</sequence>
<dbReference type="Gene3D" id="1.10.1760.20">
    <property type="match status" value="1"/>
</dbReference>
<feature type="transmembrane region" description="Helical" evidence="1">
    <location>
        <begin position="61"/>
        <end position="81"/>
    </location>
</feature>
<keyword evidence="1" id="KW-1133">Transmembrane helix</keyword>
<dbReference type="Pfam" id="PF07155">
    <property type="entry name" value="ECF-ribofla_trS"/>
    <property type="match status" value="1"/>
</dbReference>
<name>A0A9D0YTG5_9FIRM</name>
<gene>
    <name evidence="2" type="ORF">IAD31_08420</name>
</gene>
<dbReference type="GO" id="GO:0016020">
    <property type="term" value="C:membrane"/>
    <property type="evidence" value="ECO:0007669"/>
    <property type="project" value="InterPro"/>
</dbReference>
<evidence type="ECO:0000313" key="3">
    <source>
        <dbReference type="Proteomes" id="UP000886879"/>
    </source>
</evidence>
<feature type="transmembrane region" description="Helical" evidence="1">
    <location>
        <begin position="154"/>
        <end position="181"/>
    </location>
</feature>
<evidence type="ECO:0000313" key="2">
    <source>
        <dbReference type="EMBL" id="HIQ61598.1"/>
    </source>
</evidence>
<reference evidence="2" key="2">
    <citation type="journal article" date="2021" name="PeerJ">
        <title>Extensive microbial diversity within the chicken gut microbiome revealed by metagenomics and culture.</title>
        <authorList>
            <person name="Gilroy R."/>
            <person name="Ravi A."/>
            <person name="Getino M."/>
            <person name="Pursley I."/>
            <person name="Horton D.L."/>
            <person name="Alikhan N.F."/>
            <person name="Baker D."/>
            <person name="Gharbi K."/>
            <person name="Hall N."/>
            <person name="Watson M."/>
            <person name="Adriaenssens E.M."/>
            <person name="Foster-Nyarko E."/>
            <person name="Jarju S."/>
            <person name="Secka A."/>
            <person name="Antonio M."/>
            <person name="Oren A."/>
            <person name="Chaudhuri R.R."/>
            <person name="La Ragione R."/>
            <person name="Hildebrand F."/>
            <person name="Pallen M.J."/>
        </authorList>
    </citation>
    <scope>NUCLEOTIDE SEQUENCE</scope>
    <source>
        <strain evidence="2">ChiGjej2B2-12916</strain>
    </source>
</reference>
<feature type="transmembrane region" description="Helical" evidence="1">
    <location>
        <begin position="123"/>
        <end position="142"/>
    </location>
</feature>